<reference evidence="2" key="1">
    <citation type="submission" date="2023-02" db="EMBL/GenBank/DDBJ databases">
        <title>Nocardiopsis ansamitocini NBRC 112285.</title>
        <authorList>
            <person name="Ichikawa N."/>
            <person name="Sato H."/>
            <person name="Tonouchi N."/>
        </authorList>
    </citation>
    <scope>NUCLEOTIDE SEQUENCE</scope>
    <source>
        <strain evidence="2">NBRC 112285</strain>
    </source>
</reference>
<gene>
    <name evidence="2" type="ORF">Nans01_43650</name>
</gene>
<feature type="compositionally biased region" description="Basic and acidic residues" evidence="1">
    <location>
        <begin position="1"/>
        <end position="37"/>
    </location>
</feature>
<feature type="compositionally biased region" description="Basic and acidic residues" evidence="1">
    <location>
        <begin position="92"/>
        <end position="101"/>
    </location>
</feature>
<dbReference type="AlphaFoldDB" id="A0A9W6UKI7"/>
<accession>A0A9W6UKI7</accession>
<evidence type="ECO:0000313" key="3">
    <source>
        <dbReference type="Proteomes" id="UP001165092"/>
    </source>
</evidence>
<dbReference type="Proteomes" id="UP001165092">
    <property type="component" value="Unassembled WGS sequence"/>
</dbReference>
<comment type="caution">
    <text evidence="2">The sequence shown here is derived from an EMBL/GenBank/DDBJ whole genome shotgun (WGS) entry which is preliminary data.</text>
</comment>
<sequence length="101" mass="11526">MEERNEVDELKSFVHRADEEHPDAKRVEPNVADEARCAARPPRHRFESPARERRPPKDDHAECRADVGLRSTTRRRTALPPQGADGTFRLDSAPERDSATQ</sequence>
<evidence type="ECO:0000256" key="1">
    <source>
        <dbReference type="SAM" id="MobiDB-lite"/>
    </source>
</evidence>
<feature type="compositionally biased region" description="Basic and acidic residues" evidence="1">
    <location>
        <begin position="44"/>
        <end position="67"/>
    </location>
</feature>
<dbReference type="EMBL" id="BSQG01000010">
    <property type="protein sequence ID" value="GLU50014.1"/>
    <property type="molecule type" value="Genomic_DNA"/>
</dbReference>
<proteinExistence type="predicted"/>
<keyword evidence="3" id="KW-1185">Reference proteome</keyword>
<organism evidence="2 3">
    <name type="scientific">Nocardiopsis ansamitocini</name>
    <dbReference type="NCBI Taxonomy" id="1670832"/>
    <lineage>
        <taxon>Bacteria</taxon>
        <taxon>Bacillati</taxon>
        <taxon>Actinomycetota</taxon>
        <taxon>Actinomycetes</taxon>
        <taxon>Streptosporangiales</taxon>
        <taxon>Nocardiopsidaceae</taxon>
        <taxon>Nocardiopsis</taxon>
    </lineage>
</organism>
<protein>
    <submittedName>
        <fullName evidence="2">Uncharacterized protein</fullName>
    </submittedName>
</protein>
<evidence type="ECO:0000313" key="2">
    <source>
        <dbReference type="EMBL" id="GLU50014.1"/>
    </source>
</evidence>
<name>A0A9W6UKI7_9ACTN</name>
<feature type="region of interest" description="Disordered" evidence="1">
    <location>
        <begin position="1"/>
        <end position="101"/>
    </location>
</feature>